<evidence type="ECO:0000313" key="4">
    <source>
        <dbReference type="Proteomes" id="UP000245207"/>
    </source>
</evidence>
<sequence length="391" mass="43780">MASLPIMTILEGSQVSPTPATVVYPARTQNPEICYVQGDSVKVTFAECSLDFSDLTGYHPRNCDKFYHLIPLLGHCDKISDYIKIPVFSLQVTLFPSHGISIGMTIHHSLGDASTQFSFMKAWTSIARCSSANESFLANGTLPLYKRVIKYPELDEKILKLVKVESLNEIDYQPPKLLGPTDKVRATFVLTRTFINQLKTWISTQLPTLPHVSSITVACAYIWRCIAKSRNDELQLFAIPIDCRTRMDPPIPAAYFGNCISACTVIAKTTALTGKYGLITAAKLIGENLHKMLAHDVGFMKEKHPIEDLFSKTMPKTIISISGTPKFKFYDMDFGWGKPKKLEKISLDYGANISIDAGREDHQDLEIGVCLTATQMQVFVHVFNRELERFI</sequence>
<dbReference type="InterPro" id="IPR051504">
    <property type="entry name" value="Plant_metabolite_acyltrans"/>
</dbReference>
<dbReference type="AlphaFoldDB" id="A0A2U1KQ78"/>
<dbReference type="GO" id="GO:0016747">
    <property type="term" value="F:acyltransferase activity, transferring groups other than amino-acyl groups"/>
    <property type="evidence" value="ECO:0007669"/>
    <property type="project" value="UniProtKB-ARBA"/>
</dbReference>
<accession>A0A2U1KQ78</accession>
<organism evidence="3 4">
    <name type="scientific">Artemisia annua</name>
    <name type="common">Sweet wormwood</name>
    <dbReference type="NCBI Taxonomy" id="35608"/>
    <lineage>
        <taxon>Eukaryota</taxon>
        <taxon>Viridiplantae</taxon>
        <taxon>Streptophyta</taxon>
        <taxon>Embryophyta</taxon>
        <taxon>Tracheophyta</taxon>
        <taxon>Spermatophyta</taxon>
        <taxon>Magnoliopsida</taxon>
        <taxon>eudicotyledons</taxon>
        <taxon>Gunneridae</taxon>
        <taxon>Pentapetalae</taxon>
        <taxon>asterids</taxon>
        <taxon>campanulids</taxon>
        <taxon>Asterales</taxon>
        <taxon>Asteraceae</taxon>
        <taxon>Asteroideae</taxon>
        <taxon>Anthemideae</taxon>
        <taxon>Artemisiinae</taxon>
        <taxon>Artemisia</taxon>
    </lineage>
</organism>
<keyword evidence="1 3" id="KW-0808">Transferase</keyword>
<gene>
    <name evidence="3" type="ORF">CTI12_AA577170</name>
</gene>
<evidence type="ECO:0000256" key="1">
    <source>
        <dbReference type="ARBA" id="ARBA00022679"/>
    </source>
</evidence>
<dbReference type="SUPFAM" id="SSF52777">
    <property type="entry name" value="CoA-dependent acyltransferases"/>
    <property type="match status" value="1"/>
</dbReference>
<dbReference type="EMBL" id="PKPP01015153">
    <property type="protein sequence ID" value="PWA38906.1"/>
    <property type="molecule type" value="Genomic_DNA"/>
</dbReference>
<keyword evidence="4" id="KW-1185">Reference proteome</keyword>
<proteinExistence type="predicted"/>
<evidence type="ECO:0000313" key="3">
    <source>
        <dbReference type="EMBL" id="PWA38906.1"/>
    </source>
</evidence>
<dbReference type="STRING" id="35608.A0A2U1KQ78"/>
<dbReference type="InterPro" id="IPR023213">
    <property type="entry name" value="CAT-like_dom_sf"/>
</dbReference>
<protein>
    <submittedName>
        <fullName evidence="3">Transferase, Chloramphenicol acetyltransferase-like domain protein</fullName>
    </submittedName>
</protein>
<dbReference type="PANTHER" id="PTHR31625">
    <property type="match status" value="1"/>
</dbReference>
<keyword evidence="2" id="KW-0012">Acyltransferase</keyword>
<dbReference type="Pfam" id="PF02458">
    <property type="entry name" value="Transferase"/>
    <property type="match status" value="1"/>
</dbReference>
<comment type="caution">
    <text evidence="3">The sequence shown here is derived from an EMBL/GenBank/DDBJ whole genome shotgun (WGS) entry which is preliminary data.</text>
</comment>
<dbReference type="Proteomes" id="UP000245207">
    <property type="component" value="Unassembled WGS sequence"/>
</dbReference>
<evidence type="ECO:0000256" key="2">
    <source>
        <dbReference type="ARBA" id="ARBA00023315"/>
    </source>
</evidence>
<reference evidence="3 4" key="1">
    <citation type="journal article" date="2018" name="Mol. Plant">
        <title>The genome of Artemisia annua provides insight into the evolution of Asteraceae family and artemisinin biosynthesis.</title>
        <authorList>
            <person name="Shen Q."/>
            <person name="Zhang L."/>
            <person name="Liao Z."/>
            <person name="Wang S."/>
            <person name="Yan T."/>
            <person name="Shi P."/>
            <person name="Liu M."/>
            <person name="Fu X."/>
            <person name="Pan Q."/>
            <person name="Wang Y."/>
            <person name="Lv Z."/>
            <person name="Lu X."/>
            <person name="Zhang F."/>
            <person name="Jiang W."/>
            <person name="Ma Y."/>
            <person name="Chen M."/>
            <person name="Hao X."/>
            <person name="Li L."/>
            <person name="Tang Y."/>
            <person name="Lv G."/>
            <person name="Zhou Y."/>
            <person name="Sun X."/>
            <person name="Brodelius P.E."/>
            <person name="Rose J.K.C."/>
            <person name="Tang K."/>
        </authorList>
    </citation>
    <scope>NUCLEOTIDE SEQUENCE [LARGE SCALE GENOMIC DNA]</scope>
    <source>
        <strain evidence="4">cv. Huhao1</strain>
        <tissue evidence="3">Leaf</tissue>
    </source>
</reference>
<dbReference type="Gene3D" id="3.30.559.10">
    <property type="entry name" value="Chloramphenicol acetyltransferase-like domain"/>
    <property type="match status" value="2"/>
</dbReference>
<name>A0A2U1KQ78_ARTAN</name>
<dbReference type="OrthoDB" id="1862401at2759"/>